<protein>
    <submittedName>
        <fullName evidence="2">ABC-2 transporter permease</fullName>
    </submittedName>
</protein>
<feature type="transmembrane region" description="Helical" evidence="1">
    <location>
        <begin position="12"/>
        <end position="30"/>
    </location>
</feature>
<dbReference type="EMBL" id="DXEW01000030">
    <property type="protein sequence ID" value="HIX50890.1"/>
    <property type="molecule type" value="Genomic_DNA"/>
</dbReference>
<reference evidence="2" key="2">
    <citation type="submission" date="2021-04" db="EMBL/GenBank/DDBJ databases">
        <authorList>
            <person name="Gilroy R."/>
        </authorList>
    </citation>
    <scope>NUCLEOTIDE SEQUENCE</scope>
    <source>
        <strain evidence="2">2189</strain>
    </source>
</reference>
<name>A0A9D2AUZ2_9FIRM</name>
<dbReference type="Pfam" id="PF13346">
    <property type="entry name" value="ABC2_membrane_5"/>
    <property type="match status" value="1"/>
</dbReference>
<accession>A0A9D2AUZ2</accession>
<evidence type="ECO:0000313" key="2">
    <source>
        <dbReference type="EMBL" id="HIX50890.1"/>
    </source>
</evidence>
<dbReference type="AlphaFoldDB" id="A0A9D2AUZ2"/>
<feature type="transmembrane region" description="Helical" evidence="1">
    <location>
        <begin position="188"/>
        <end position="206"/>
    </location>
</feature>
<keyword evidence="1" id="KW-0472">Membrane</keyword>
<dbReference type="Proteomes" id="UP000886847">
    <property type="component" value="Unassembled WGS sequence"/>
</dbReference>
<keyword evidence="1" id="KW-0812">Transmembrane</keyword>
<feature type="transmembrane region" description="Helical" evidence="1">
    <location>
        <begin position="146"/>
        <end position="168"/>
    </location>
</feature>
<feature type="transmembrane region" description="Helical" evidence="1">
    <location>
        <begin position="36"/>
        <end position="52"/>
    </location>
</feature>
<feature type="transmembrane region" description="Helical" evidence="1">
    <location>
        <begin position="116"/>
        <end position="134"/>
    </location>
</feature>
<proteinExistence type="predicted"/>
<gene>
    <name evidence="2" type="ORF">H9851_06385</name>
</gene>
<keyword evidence="1" id="KW-1133">Transmembrane helix</keyword>
<evidence type="ECO:0000256" key="1">
    <source>
        <dbReference type="SAM" id="Phobius"/>
    </source>
</evidence>
<sequence>MLNLIKKEIALCLHPTAFIFLAFAALVFVPNYPYEVIFFFSCLSVFFCCMMTRENGDISFSCALPVKKEHIPLAKILVTIGLQCIILLLVGIIGAVKGAVLPAEQYVNQAGISANLALVGNGAILLGVFNLIFFPRYFKSPDKIGVPFVIGAIVVFLLIGVFIVLRWVTPLYSITLNGLNSVNTGAKAAALIIGMAIYAIMSTISCKLSMRRLQEYDT</sequence>
<comment type="caution">
    <text evidence="2">The sequence shown here is derived from an EMBL/GenBank/DDBJ whole genome shotgun (WGS) entry which is preliminary data.</text>
</comment>
<dbReference type="InterPro" id="IPR025699">
    <property type="entry name" value="ABC2_memb-like"/>
</dbReference>
<evidence type="ECO:0000313" key="3">
    <source>
        <dbReference type="Proteomes" id="UP000886847"/>
    </source>
</evidence>
<reference evidence="2" key="1">
    <citation type="journal article" date="2021" name="PeerJ">
        <title>Extensive microbial diversity within the chicken gut microbiome revealed by metagenomics and culture.</title>
        <authorList>
            <person name="Gilroy R."/>
            <person name="Ravi A."/>
            <person name="Getino M."/>
            <person name="Pursley I."/>
            <person name="Horton D.L."/>
            <person name="Alikhan N.F."/>
            <person name="Baker D."/>
            <person name="Gharbi K."/>
            <person name="Hall N."/>
            <person name="Watson M."/>
            <person name="Adriaenssens E.M."/>
            <person name="Foster-Nyarko E."/>
            <person name="Jarju S."/>
            <person name="Secka A."/>
            <person name="Antonio M."/>
            <person name="Oren A."/>
            <person name="Chaudhuri R.R."/>
            <person name="La Ragione R."/>
            <person name="Hildebrand F."/>
            <person name="Pallen M.J."/>
        </authorList>
    </citation>
    <scope>NUCLEOTIDE SEQUENCE</scope>
    <source>
        <strain evidence="2">2189</strain>
    </source>
</reference>
<feature type="transmembrane region" description="Helical" evidence="1">
    <location>
        <begin position="73"/>
        <end position="96"/>
    </location>
</feature>
<organism evidence="2 3">
    <name type="scientific">Candidatus Borkfalkia faecavium</name>
    <dbReference type="NCBI Taxonomy" id="2838508"/>
    <lineage>
        <taxon>Bacteria</taxon>
        <taxon>Bacillati</taxon>
        <taxon>Bacillota</taxon>
        <taxon>Clostridia</taxon>
        <taxon>Christensenellales</taxon>
        <taxon>Christensenellaceae</taxon>
        <taxon>Candidatus Borkfalkia</taxon>
    </lineage>
</organism>